<keyword evidence="2" id="KW-1185">Reference proteome</keyword>
<dbReference type="Proteomes" id="UP001597521">
    <property type="component" value="Unassembled WGS sequence"/>
</dbReference>
<comment type="caution">
    <text evidence="1">The sequence shown here is derived from an EMBL/GenBank/DDBJ whole genome shotgun (WGS) entry which is preliminary data.</text>
</comment>
<dbReference type="EMBL" id="JBHUNP010000001">
    <property type="protein sequence ID" value="MFD2649461.1"/>
    <property type="molecule type" value="Genomic_DNA"/>
</dbReference>
<evidence type="ECO:0000313" key="2">
    <source>
        <dbReference type="Proteomes" id="UP001597521"/>
    </source>
</evidence>
<sequence>MQVNVFISEVKQDGLAPTIVVLPSGPQAAIPKHLQHMEWRYFATVESGDKITGAPAGEVEAALARDGYMVVEGKKSSPAS</sequence>
<reference evidence="2" key="1">
    <citation type="journal article" date="2019" name="Int. J. Syst. Evol. Microbiol.">
        <title>The Global Catalogue of Microorganisms (GCM) 10K type strain sequencing project: providing services to taxonomists for standard genome sequencing and annotation.</title>
        <authorList>
            <consortium name="The Broad Institute Genomics Platform"/>
            <consortium name="The Broad Institute Genome Sequencing Center for Infectious Disease"/>
            <person name="Wu L."/>
            <person name="Ma J."/>
        </authorList>
    </citation>
    <scope>NUCLEOTIDE SEQUENCE [LARGE SCALE GENOMIC DNA]</scope>
    <source>
        <strain evidence="2">CCM 7427</strain>
    </source>
</reference>
<accession>A0ABW5QPM1</accession>
<proteinExistence type="predicted"/>
<gene>
    <name evidence="1" type="ORF">ACFSX5_16875</name>
</gene>
<dbReference type="RefSeq" id="WP_386835008.1">
    <property type="nucleotide sequence ID" value="NZ_JBHUNP010000001.1"/>
</dbReference>
<name>A0ABW5QPM1_9HYPH</name>
<organism evidence="1 2">
    <name type="scientific">Devosia albogilva</name>
    <dbReference type="NCBI Taxonomy" id="429726"/>
    <lineage>
        <taxon>Bacteria</taxon>
        <taxon>Pseudomonadati</taxon>
        <taxon>Pseudomonadota</taxon>
        <taxon>Alphaproteobacteria</taxon>
        <taxon>Hyphomicrobiales</taxon>
        <taxon>Devosiaceae</taxon>
        <taxon>Devosia</taxon>
    </lineage>
</organism>
<protein>
    <submittedName>
        <fullName evidence="1">Uncharacterized protein</fullName>
    </submittedName>
</protein>
<evidence type="ECO:0000313" key="1">
    <source>
        <dbReference type="EMBL" id="MFD2649461.1"/>
    </source>
</evidence>